<proteinExistence type="predicted"/>
<gene>
    <name evidence="2" type="ORF">FSP39_011683</name>
</gene>
<evidence type="ECO:0000313" key="2">
    <source>
        <dbReference type="EMBL" id="KAK3085984.1"/>
    </source>
</evidence>
<evidence type="ECO:0000256" key="1">
    <source>
        <dbReference type="SAM" id="Phobius"/>
    </source>
</evidence>
<sequence length="131" mass="14690">MAEADFGKLPDKWNGGIVEEVAKKDKYGRVPQAALKKYGWFNYNFNMITYRGKLNVSVDNVITYVIILNVSVDNSITYCGKLNVSVDNTITYGGKLNVFYMAMGFWGSVYYLARRKIKKNKAKNAAAAAAH</sequence>
<keyword evidence="3" id="KW-1185">Reference proteome</keyword>
<dbReference type="EMBL" id="VSWD01000012">
    <property type="protein sequence ID" value="KAK3085984.1"/>
    <property type="molecule type" value="Genomic_DNA"/>
</dbReference>
<comment type="caution">
    <text evidence="2">The sequence shown here is derived from an EMBL/GenBank/DDBJ whole genome shotgun (WGS) entry which is preliminary data.</text>
</comment>
<accession>A0AA88XZ25</accession>
<reference evidence="2" key="1">
    <citation type="submission" date="2019-08" db="EMBL/GenBank/DDBJ databases">
        <title>The improved chromosome-level genome for the pearl oyster Pinctada fucata martensii using PacBio sequencing and Hi-C.</title>
        <authorList>
            <person name="Zheng Z."/>
        </authorList>
    </citation>
    <scope>NUCLEOTIDE SEQUENCE</scope>
    <source>
        <strain evidence="2">ZZ-2019</strain>
        <tissue evidence="2">Adductor muscle</tissue>
    </source>
</reference>
<name>A0AA88XZ25_PINIB</name>
<protein>
    <submittedName>
        <fullName evidence="2">Uncharacterized protein</fullName>
    </submittedName>
</protein>
<feature type="transmembrane region" description="Helical" evidence="1">
    <location>
        <begin position="96"/>
        <end position="113"/>
    </location>
</feature>
<dbReference type="AlphaFoldDB" id="A0AA88XZ25"/>
<dbReference type="Proteomes" id="UP001186944">
    <property type="component" value="Unassembled WGS sequence"/>
</dbReference>
<keyword evidence="1" id="KW-0472">Membrane</keyword>
<keyword evidence="1" id="KW-1133">Transmembrane helix</keyword>
<organism evidence="2 3">
    <name type="scientific">Pinctada imbricata</name>
    <name type="common">Atlantic pearl-oyster</name>
    <name type="synonym">Pinctada martensii</name>
    <dbReference type="NCBI Taxonomy" id="66713"/>
    <lineage>
        <taxon>Eukaryota</taxon>
        <taxon>Metazoa</taxon>
        <taxon>Spiralia</taxon>
        <taxon>Lophotrochozoa</taxon>
        <taxon>Mollusca</taxon>
        <taxon>Bivalvia</taxon>
        <taxon>Autobranchia</taxon>
        <taxon>Pteriomorphia</taxon>
        <taxon>Pterioida</taxon>
        <taxon>Pterioidea</taxon>
        <taxon>Pteriidae</taxon>
        <taxon>Pinctada</taxon>
    </lineage>
</organism>
<evidence type="ECO:0000313" key="3">
    <source>
        <dbReference type="Proteomes" id="UP001186944"/>
    </source>
</evidence>
<keyword evidence="1" id="KW-0812">Transmembrane</keyword>